<protein>
    <submittedName>
        <fullName evidence="2">Uncharacterized protein</fullName>
    </submittedName>
</protein>
<dbReference type="AlphaFoldDB" id="A0AB33L3W3"/>
<dbReference type="EMBL" id="AP035888">
    <property type="protein sequence ID" value="BFP67852.1"/>
    <property type="molecule type" value="Genomic_DNA"/>
</dbReference>
<reference evidence="2" key="1">
    <citation type="submission" date="2024-08" db="EMBL/GenBank/DDBJ databases">
        <title>Whole genome sequence of Tenacibaculum sp. strain pbs-1 associated with black-spot shell disease in Akoya pearl oysters.</title>
        <authorList>
            <person name="Sakatoku A."/>
            <person name="Suzuki T."/>
            <person name="Hatano K."/>
            <person name="Seki M."/>
            <person name="Tanaka D."/>
            <person name="Nakamura S."/>
            <person name="Suzuki N."/>
            <person name="Isshiki T."/>
        </authorList>
    </citation>
    <scope>NUCLEOTIDE SEQUENCE</scope>
    <source>
        <strain evidence="2">Pbs-1</strain>
    </source>
</reference>
<keyword evidence="1" id="KW-1133">Transmembrane helix</keyword>
<evidence type="ECO:0000256" key="1">
    <source>
        <dbReference type="SAM" id="Phobius"/>
    </source>
</evidence>
<gene>
    <name evidence="2" type="ORF">Pbs1_11950</name>
</gene>
<accession>A0AB33L3W3</accession>
<name>A0AB33L3W3_9FLAO</name>
<organism evidence="2">
    <name type="scientific">Tenacibaculum sp. Pbs-1</name>
    <dbReference type="NCBI Taxonomy" id="3238748"/>
    <lineage>
        <taxon>Bacteria</taxon>
        <taxon>Pseudomonadati</taxon>
        <taxon>Bacteroidota</taxon>
        <taxon>Flavobacteriia</taxon>
        <taxon>Flavobacteriales</taxon>
        <taxon>Flavobacteriaceae</taxon>
        <taxon>Tenacibaculum</taxon>
    </lineage>
</organism>
<keyword evidence="1" id="KW-0812">Transmembrane</keyword>
<proteinExistence type="predicted"/>
<evidence type="ECO:0000313" key="2">
    <source>
        <dbReference type="EMBL" id="BFP67852.1"/>
    </source>
</evidence>
<sequence length="126" mass="14849">MIITVIKKYKYTIANILIIISLTVFLWQNSKTKSVYLLYTDNIAECKNISQYDKSRHPLCNSKGDLFVFEKIKDKDIRVIENLNKIKFLSKEEFFNSNLKNTSIFLVIKRGNEYEVIPVKMFQILS</sequence>
<feature type="transmembrane region" description="Helical" evidence="1">
    <location>
        <begin position="12"/>
        <end position="28"/>
    </location>
</feature>
<keyword evidence="1" id="KW-0472">Membrane</keyword>